<evidence type="ECO:0000313" key="2">
    <source>
        <dbReference type="Proteomes" id="UP001214250"/>
    </source>
</evidence>
<sequence length="393" mass="46220">MDIRTTHRTNLDMSYRYKMKRYIFILILIASTCNAVDEDKIKKEVLAELNLKAVPTETDISDYLILVDKLVSEKYPKSALEDLKKKFNSKYPIIKIGDNVDLQLNNVKIEGQLKSVSKQTIIIEDNSYSLNLFSKDVQLRIDKKKRYDYYKKYLNTLYYKRVNTFKESLLHSPKNPRNATDTHRALLTSKLKMAHQREFKDLYNSFLNADEIPSKRNSAQLTNDYYTNHFRYLKSECPQDVKDYIDNFDDDIKKIDSNQQLQGWVLAREKLRSWCKKTKYKPLPQTGASRSRSGYVRSIQAGSEDAKRRSIEVRAQLAHLNNHMEHYMLDDYETKYIKEKNSGDWIYLFEITTLTLKSGGSNIAGEAYAYVTMTPMERQLKFQEINIKYLKTK</sequence>
<organism evidence="1 2">
    <name type="scientific">Lentisphaera profundi</name>
    <dbReference type="NCBI Taxonomy" id="1658616"/>
    <lineage>
        <taxon>Bacteria</taxon>
        <taxon>Pseudomonadati</taxon>
        <taxon>Lentisphaerota</taxon>
        <taxon>Lentisphaeria</taxon>
        <taxon>Lentisphaerales</taxon>
        <taxon>Lentisphaeraceae</taxon>
        <taxon>Lentisphaera</taxon>
    </lineage>
</organism>
<evidence type="ECO:0000313" key="1">
    <source>
        <dbReference type="EMBL" id="WDE97843.1"/>
    </source>
</evidence>
<name>A0ABY7W0N8_9BACT</name>
<reference evidence="1 2" key="1">
    <citation type="submission" date="2023-02" db="EMBL/GenBank/DDBJ databases">
        <title>Genome sequence of Lentisphaera profundi SAORIC-696.</title>
        <authorList>
            <person name="Kim e."/>
            <person name="Cho J.-C."/>
            <person name="Choi A."/>
            <person name="Kang I."/>
        </authorList>
    </citation>
    <scope>NUCLEOTIDE SEQUENCE [LARGE SCALE GENOMIC DNA]</scope>
    <source>
        <strain evidence="1 2">SAORIC-696</strain>
    </source>
</reference>
<accession>A0ABY7W0N8</accession>
<dbReference type="Proteomes" id="UP001214250">
    <property type="component" value="Chromosome 2"/>
</dbReference>
<keyword evidence="2" id="KW-1185">Reference proteome</keyword>
<gene>
    <name evidence="1" type="ORF">PQO03_18625</name>
</gene>
<dbReference type="EMBL" id="CP117812">
    <property type="protein sequence ID" value="WDE97843.1"/>
    <property type="molecule type" value="Genomic_DNA"/>
</dbReference>
<protein>
    <submittedName>
        <fullName evidence="1">Uncharacterized protein</fullName>
    </submittedName>
</protein>
<proteinExistence type="predicted"/>
<dbReference type="RefSeq" id="WP_274152479.1">
    <property type="nucleotide sequence ID" value="NZ_CP117812.1"/>
</dbReference>